<organism evidence="2 3">
    <name type="scientific">Lottia gigantea</name>
    <name type="common">Giant owl limpet</name>
    <dbReference type="NCBI Taxonomy" id="225164"/>
    <lineage>
        <taxon>Eukaryota</taxon>
        <taxon>Metazoa</taxon>
        <taxon>Spiralia</taxon>
        <taxon>Lophotrochozoa</taxon>
        <taxon>Mollusca</taxon>
        <taxon>Gastropoda</taxon>
        <taxon>Patellogastropoda</taxon>
        <taxon>Lottioidea</taxon>
        <taxon>Lottiidae</taxon>
        <taxon>Lottia</taxon>
    </lineage>
</organism>
<evidence type="ECO:0000256" key="1">
    <source>
        <dbReference type="ARBA" id="ARBA00010815"/>
    </source>
</evidence>
<dbReference type="CDD" id="cd02440">
    <property type="entry name" value="AdoMet_MTases"/>
    <property type="match status" value="1"/>
</dbReference>
<dbReference type="AlphaFoldDB" id="V4CJ16"/>
<dbReference type="KEGG" id="lgi:LOTGIDRAFT_230578"/>
<dbReference type="Gene3D" id="3.40.50.150">
    <property type="entry name" value="Vaccinia Virus protein VP39"/>
    <property type="match status" value="1"/>
</dbReference>
<dbReference type="RefSeq" id="XP_009047348.1">
    <property type="nucleotide sequence ID" value="XM_009049100.1"/>
</dbReference>
<sequence length="341" mass="39839">MLNTKVCILRWVRQNLAAWINKLECNGNVEKQHEFKKKFIHNLKTSAIAIETDKANEQHYEVPTEFYLTALGKRLKYSGCYYPEGVTDLDQAEEITLKQYCERAKIEDGQTVLDLGCGWGSFGLYVCEKYPRCHVTCVSNSSTQREYIVQEGVKRGYGDRLECITNDANYFNTAKRFDRIVSIEMFEHMKNYELLFQRVSTWLKPAGLLFIQILCHKQHAYNFDTKKGSDTEWMAKNFFSGGTMPSVDLFLYFQNNVSIVENWIINGTHYSKTLEAWLEKMDANKTKVKEIFTKGYGEEAKKQIFNFRLFFIFCSEVFGYRDGNEWLVAQYLFKKKIPSAL</sequence>
<proteinExistence type="inferred from homology"/>
<gene>
    <name evidence="2" type="ORF">LOTGIDRAFT_230578</name>
</gene>
<dbReference type="GeneID" id="20248336"/>
<dbReference type="OrthoDB" id="8300214at2759"/>
<evidence type="ECO:0000313" key="2">
    <source>
        <dbReference type="EMBL" id="ESP02190.1"/>
    </source>
</evidence>
<dbReference type="EMBL" id="KB200329">
    <property type="protein sequence ID" value="ESP02190.1"/>
    <property type="molecule type" value="Genomic_DNA"/>
</dbReference>
<keyword evidence="3" id="KW-1185">Reference proteome</keyword>
<dbReference type="CTD" id="20248336"/>
<dbReference type="SUPFAM" id="SSF53335">
    <property type="entry name" value="S-adenosyl-L-methionine-dependent methyltransferases"/>
    <property type="match status" value="1"/>
</dbReference>
<dbReference type="OMA" id="IAQHFFT"/>
<dbReference type="FunFam" id="3.40.50.150:FF:000554">
    <property type="entry name" value="Cation-transporting ATPase"/>
    <property type="match status" value="1"/>
</dbReference>
<reference evidence="2 3" key="1">
    <citation type="journal article" date="2013" name="Nature">
        <title>Insights into bilaterian evolution from three spiralian genomes.</title>
        <authorList>
            <person name="Simakov O."/>
            <person name="Marletaz F."/>
            <person name="Cho S.J."/>
            <person name="Edsinger-Gonzales E."/>
            <person name="Havlak P."/>
            <person name="Hellsten U."/>
            <person name="Kuo D.H."/>
            <person name="Larsson T."/>
            <person name="Lv J."/>
            <person name="Arendt D."/>
            <person name="Savage R."/>
            <person name="Osoegawa K."/>
            <person name="de Jong P."/>
            <person name="Grimwood J."/>
            <person name="Chapman J.A."/>
            <person name="Shapiro H."/>
            <person name="Aerts A."/>
            <person name="Otillar R.P."/>
            <person name="Terry A.Y."/>
            <person name="Boore J.L."/>
            <person name="Grigoriev I.V."/>
            <person name="Lindberg D.R."/>
            <person name="Seaver E.C."/>
            <person name="Weisblat D.A."/>
            <person name="Putnam N.H."/>
            <person name="Rokhsar D.S."/>
        </authorList>
    </citation>
    <scope>NUCLEOTIDE SEQUENCE [LARGE SCALE GENOMIC DNA]</scope>
</reference>
<dbReference type="InterPro" id="IPR029063">
    <property type="entry name" value="SAM-dependent_MTases_sf"/>
</dbReference>
<dbReference type="HOGENOM" id="CLU_045794_0_0_1"/>
<evidence type="ECO:0000313" key="3">
    <source>
        <dbReference type="Proteomes" id="UP000030746"/>
    </source>
</evidence>
<accession>V4CJ16</accession>
<dbReference type="PANTHER" id="PTHR43832:SF1">
    <property type="entry name" value="S-ADENOSYL-L-METHIONINE-DEPENDENT METHYLTRANSFERASES SUPERFAMILY PROTEIN"/>
    <property type="match status" value="1"/>
</dbReference>
<name>V4CJ16_LOTGI</name>
<dbReference type="PANTHER" id="PTHR43832">
    <property type="match status" value="1"/>
</dbReference>
<dbReference type="Pfam" id="PF02353">
    <property type="entry name" value="CMAS"/>
    <property type="match status" value="1"/>
</dbReference>
<dbReference type="STRING" id="225164.V4CJ16"/>
<dbReference type="Proteomes" id="UP000030746">
    <property type="component" value="Unassembled WGS sequence"/>
</dbReference>
<protein>
    <recommendedName>
        <fullName evidence="4">Methyltransferase domain-containing protein</fullName>
    </recommendedName>
</protein>
<comment type="similarity">
    <text evidence="1">Belongs to the CFA/CMAS family.</text>
</comment>
<evidence type="ECO:0008006" key="4">
    <source>
        <dbReference type="Google" id="ProtNLM"/>
    </source>
</evidence>